<evidence type="ECO:0000256" key="1">
    <source>
        <dbReference type="SAM" id="SignalP"/>
    </source>
</evidence>
<feature type="signal peptide" evidence="1">
    <location>
        <begin position="1"/>
        <end position="30"/>
    </location>
</feature>
<evidence type="ECO:0008006" key="4">
    <source>
        <dbReference type="Google" id="ProtNLM"/>
    </source>
</evidence>
<evidence type="ECO:0000313" key="2">
    <source>
        <dbReference type="EMBL" id="SDD52076.1"/>
    </source>
</evidence>
<dbReference type="STRING" id="265719.SAMN04488509_10344"/>
<gene>
    <name evidence="2" type="ORF">SAMN04488509_10344</name>
</gene>
<reference evidence="2 3" key="1">
    <citation type="submission" date="2016-10" db="EMBL/GenBank/DDBJ databases">
        <authorList>
            <person name="de Groot N.N."/>
        </authorList>
    </citation>
    <scope>NUCLEOTIDE SEQUENCE [LARGE SCALE GENOMIC DNA]</scope>
    <source>
        <strain evidence="2 3">DSM 16957</strain>
    </source>
</reference>
<accession>A0A1G6VGW0</accession>
<evidence type="ECO:0000313" key="3">
    <source>
        <dbReference type="Proteomes" id="UP000199603"/>
    </source>
</evidence>
<keyword evidence="3" id="KW-1185">Reference proteome</keyword>
<feature type="chain" id="PRO_5011500542" description="Cobalt transporter subunit CbtB" evidence="1">
    <location>
        <begin position="31"/>
        <end position="128"/>
    </location>
</feature>
<dbReference type="RefSeq" id="WP_091241028.1">
    <property type="nucleotide sequence ID" value="NZ_FNAG01000003.1"/>
</dbReference>
<proteinExistence type="predicted"/>
<protein>
    <recommendedName>
        <fullName evidence="4">Cobalt transporter subunit CbtB</fullName>
    </recommendedName>
</protein>
<organism evidence="2 3">
    <name type="scientific">Aquimonas voraii</name>
    <dbReference type="NCBI Taxonomy" id="265719"/>
    <lineage>
        <taxon>Bacteria</taxon>
        <taxon>Pseudomonadati</taxon>
        <taxon>Pseudomonadota</taxon>
        <taxon>Gammaproteobacteria</taxon>
        <taxon>Lysobacterales</taxon>
        <taxon>Lysobacteraceae</taxon>
        <taxon>Aquimonas</taxon>
    </lineage>
</organism>
<keyword evidence="1" id="KW-0732">Signal</keyword>
<name>A0A1G6VGW0_9GAMM</name>
<dbReference type="EMBL" id="FNAG01000003">
    <property type="protein sequence ID" value="SDD52076.1"/>
    <property type="molecule type" value="Genomic_DNA"/>
</dbReference>
<sequence length="128" mass="13364">MRSLPPTPLRLVCLALALWAALFPALGAFASAHVAVDALDRGLPSAHWTQDHTAHHAHVHADADHGDDSWDGFVHLLAHELSSCAQSFAPSPLLPSAPALLAPAAPLPAAIARAPSPRLESLLRPPIG</sequence>
<dbReference type="AlphaFoldDB" id="A0A1G6VGW0"/>
<dbReference type="Proteomes" id="UP000199603">
    <property type="component" value="Unassembled WGS sequence"/>
</dbReference>